<keyword evidence="4" id="KW-0410">Iron transport</keyword>
<sequence>MMKNSKKIRLALFGLSFLITSFLFAQSNITGTILDSTGLPVSGVNVILEQTNKGAISDFDGNYTITNISDGTYEITASYIGFTKIKETVTVSGSDVTISFTMVDDAQSLDTVVITGVTNPKSRIESSVSITSLKPSQIAESAPRTTAEIFRTIPGIRSESSGGEGNSNIAVRGVPVSSGGSKYVQLQEDGLPVLLFGDIAFGTADIFTRFDANISRIEAIRGGSASTLSSNSPGAIINLISKTGKREGGSVATNFGLDYGNFRTDFEYGAPIGEGLYFHMGGFYRTGEGIRDAGYTANNGGQFKFNITKEFDKGHVRVYAKYLNDRAIAYLPNPIQVTGTNDDPNFENIPNFDANNQTLHTPFLTQNVGLGENGERRRSNVTDGMHPINASIGMEAAFELAEGWKIKNNGRFSMNKGGFNSPFPASVQTAGGFLSSDFAIDNGYSSLAFQDGGAVPDNALITPVVLFDTQLNNFNNFMNDIRLTKKFENVNVTLGYFKAYQNVSMSWLWNSYLLEARGDDARLINANDAAGNRLTDNGLVGYGAAFFGNCCQRSYDTQYNTSAPFLAVGYEASEKLNFDASIRFDFGKVNGSFSGPVTSQVDVNNDGAISLAEQTVQSIDLANPTVVNYDYDYVSYSFGANYLLNDSQAVFGRYSRGGSAKADRILFGGLNYLDGDQINALDFINQAELGFKGKFKNATLFATLFYAKTVEEGGFEATTQQVIENDYSSVGVELEGAYRFDDLDIRGTLTYTNAQINSGDNDGNTPRRQPDFIYSLVPSYKFGATKRHSVGLSIIGQTKAYAQDSNELVLPGFAIVNSFINYEITDNLSTNLSANNLFDSLGITESEEGSITEGQTNYLRVRPVPGRSISMGVNYTF</sequence>
<dbReference type="EMBL" id="BKCG01000003">
    <property type="protein sequence ID" value="GER59507.1"/>
    <property type="molecule type" value="Genomic_DNA"/>
</dbReference>
<dbReference type="GO" id="GO:0015344">
    <property type="term" value="F:siderophore uptake transmembrane transporter activity"/>
    <property type="evidence" value="ECO:0007669"/>
    <property type="project" value="TreeGrafter"/>
</dbReference>
<dbReference type="PROSITE" id="PS00430">
    <property type="entry name" value="TONB_DEPENDENT_REC_1"/>
    <property type="match status" value="1"/>
</dbReference>
<evidence type="ECO:0000259" key="15">
    <source>
        <dbReference type="Pfam" id="PF00593"/>
    </source>
</evidence>
<dbReference type="Pfam" id="PF00593">
    <property type="entry name" value="TonB_dep_Rec_b-barrel"/>
    <property type="match status" value="1"/>
</dbReference>
<keyword evidence="11 12" id="KW-0998">Cell outer membrane</keyword>
<evidence type="ECO:0000313" key="17">
    <source>
        <dbReference type="EMBL" id="GER59507.1"/>
    </source>
</evidence>
<dbReference type="AlphaFoldDB" id="A0A5J4J4U2"/>
<feature type="domain" description="TonB-dependent receptor plug" evidence="16">
    <location>
        <begin position="124"/>
        <end position="235"/>
    </location>
</feature>
<evidence type="ECO:0000256" key="13">
    <source>
        <dbReference type="RuleBase" id="RU003357"/>
    </source>
</evidence>
<feature type="signal peptide" evidence="14">
    <location>
        <begin position="1"/>
        <end position="25"/>
    </location>
</feature>
<dbReference type="Pfam" id="PF13715">
    <property type="entry name" value="CarbopepD_reg_2"/>
    <property type="match status" value="1"/>
</dbReference>
<dbReference type="PANTHER" id="PTHR32552:SF89">
    <property type="entry name" value="CATECHOLATE SIDEROPHORE RECEPTOR FIU"/>
    <property type="match status" value="1"/>
</dbReference>
<dbReference type="InterPro" id="IPR037066">
    <property type="entry name" value="Plug_dom_sf"/>
</dbReference>
<dbReference type="InterPro" id="IPR010916">
    <property type="entry name" value="TonB_box_CS"/>
</dbReference>
<dbReference type="InterPro" id="IPR012910">
    <property type="entry name" value="Plug_dom"/>
</dbReference>
<evidence type="ECO:0000256" key="4">
    <source>
        <dbReference type="ARBA" id="ARBA00022496"/>
    </source>
</evidence>
<dbReference type="Gene3D" id="2.40.170.20">
    <property type="entry name" value="TonB-dependent receptor, beta-barrel domain"/>
    <property type="match status" value="1"/>
</dbReference>
<reference evidence="17 18" key="1">
    <citation type="submission" date="2019-08" db="EMBL/GenBank/DDBJ databases">
        <title>Draft genome sequence of Ulvibacter marinus type strain NBRC 109484.</title>
        <authorList>
            <person name="Kawano K."/>
            <person name="Ushijima N."/>
            <person name="Kihara M."/>
            <person name="Itoh H."/>
        </authorList>
    </citation>
    <scope>NUCLEOTIDE SEQUENCE [LARGE SCALE GENOMIC DNA]</scope>
    <source>
        <strain evidence="17 18">NBRC 109484</strain>
    </source>
</reference>
<evidence type="ECO:0000256" key="1">
    <source>
        <dbReference type="ARBA" id="ARBA00004571"/>
    </source>
</evidence>
<evidence type="ECO:0000256" key="14">
    <source>
        <dbReference type="SAM" id="SignalP"/>
    </source>
</evidence>
<gene>
    <name evidence="17" type="ORF">ULMA_16150</name>
</gene>
<evidence type="ECO:0000256" key="8">
    <source>
        <dbReference type="ARBA" id="ARBA00023065"/>
    </source>
</evidence>
<evidence type="ECO:0000259" key="16">
    <source>
        <dbReference type="Pfam" id="PF07715"/>
    </source>
</evidence>
<dbReference type="InterPro" id="IPR039426">
    <property type="entry name" value="TonB-dep_rcpt-like"/>
</dbReference>
<feature type="domain" description="TonB-dependent receptor-like beta-barrel" evidence="15">
    <location>
        <begin position="348"/>
        <end position="837"/>
    </location>
</feature>
<evidence type="ECO:0000256" key="7">
    <source>
        <dbReference type="ARBA" id="ARBA00023004"/>
    </source>
</evidence>
<comment type="caution">
    <text evidence="17">The sequence shown here is derived from an EMBL/GenBank/DDBJ whole genome shotgun (WGS) entry which is preliminary data.</text>
</comment>
<dbReference type="PANTHER" id="PTHR32552">
    <property type="entry name" value="FERRICHROME IRON RECEPTOR-RELATED"/>
    <property type="match status" value="1"/>
</dbReference>
<name>A0A5J4J4U2_9FLAO</name>
<keyword evidence="9 13" id="KW-0798">TonB box</keyword>
<evidence type="ECO:0000256" key="5">
    <source>
        <dbReference type="ARBA" id="ARBA00022692"/>
    </source>
</evidence>
<dbReference type="Gene3D" id="2.60.40.1120">
    <property type="entry name" value="Carboxypeptidase-like, regulatory domain"/>
    <property type="match status" value="1"/>
</dbReference>
<keyword evidence="10 12" id="KW-0472">Membrane</keyword>
<keyword evidence="3 12" id="KW-1134">Transmembrane beta strand</keyword>
<keyword evidence="2 12" id="KW-0813">Transport</keyword>
<dbReference type="Gene3D" id="2.170.130.10">
    <property type="entry name" value="TonB-dependent receptor, plug domain"/>
    <property type="match status" value="1"/>
</dbReference>
<evidence type="ECO:0000256" key="2">
    <source>
        <dbReference type="ARBA" id="ARBA00022448"/>
    </source>
</evidence>
<dbReference type="InterPro" id="IPR000531">
    <property type="entry name" value="Beta-barrel_TonB"/>
</dbReference>
<comment type="similarity">
    <text evidence="12 13">Belongs to the TonB-dependent receptor family.</text>
</comment>
<accession>A0A5J4J4U2</accession>
<evidence type="ECO:0000313" key="18">
    <source>
        <dbReference type="Proteomes" id="UP000326509"/>
    </source>
</evidence>
<dbReference type="Pfam" id="PF07715">
    <property type="entry name" value="Plug"/>
    <property type="match status" value="1"/>
</dbReference>
<evidence type="ECO:0000256" key="9">
    <source>
        <dbReference type="ARBA" id="ARBA00023077"/>
    </source>
</evidence>
<keyword evidence="17" id="KW-0675">Receptor</keyword>
<comment type="subcellular location">
    <subcellularLocation>
        <location evidence="1 12">Cell outer membrane</location>
        <topology evidence="1 12">Multi-pass membrane protein</topology>
    </subcellularLocation>
</comment>
<proteinExistence type="inferred from homology"/>
<evidence type="ECO:0000256" key="12">
    <source>
        <dbReference type="PROSITE-ProRule" id="PRU01360"/>
    </source>
</evidence>
<protein>
    <submittedName>
        <fullName evidence="17">TonB-dependent receptor</fullName>
    </submittedName>
</protein>
<dbReference type="SUPFAM" id="SSF56935">
    <property type="entry name" value="Porins"/>
    <property type="match status" value="1"/>
</dbReference>
<organism evidence="17 18">
    <name type="scientific">Patiriisocius marinus</name>
    <dbReference type="NCBI Taxonomy" id="1397112"/>
    <lineage>
        <taxon>Bacteria</taxon>
        <taxon>Pseudomonadati</taxon>
        <taxon>Bacteroidota</taxon>
        <taxon>Flavobacteriia</taxon>
        <taxon>Flavobacteriales</taxon>
        <taxon>Flavobacteriaceae</taxon>
        <taxon>Patiriisocius</taxon>
    </lineage>
</organism>
<evidence type="ECO:0000256" key="3">
    <source>
        <dbReference type="ARBA" id="ARBA00022452"/>
    </source>
</evidence>
<dbReference type="PROSITE" id="PS52016">
    <property type="entry name" value="TONB_DEPENDENT_REC_3"/>
    <property type="match status" value="1"/>
</dbReference>
<feature type="chain" id="PRO_5023940982" evidence="14">
    <location>
        <begin position="26"/>
        <end position="877"/>
    </location>
</feature>
<keyword evidence="7" id="KW-0408">Iron</keyword>
<evidence type="ECO:0000256" key="6">
    <source>
        <dbReference type="ARBA" id="ARBA00022729"/>
    </source>
</evidence>
<dbReference type="InterPro" id="IPR036942">
    <property type="entry name" value="Beta-barrel_TonB_sf"/>
</dbReference>
<keyword evidence="6 14" id="KW-0732">Signal</keyword>
<dbReference type="Proteomes" id="UP000326509">
    <property type="component" value="Unassembled WGS sequence"/>
</dbReference>
<keyword evidence="8" id="KW-0406">Ion transport</keyword>
<dbReference type="SUPFAM" id="SSF49464">
    <property type="entry name" value="Carboxypeptidase regulatory domain-like"/>
    <property type="match status" value="1"/>
</dbReference>
<evidence type="ECO:0000256" key="10">
    <source>
        <dbReference type="ARBA" id="ARBA00023136"/>
    </source>
</evidence>
<dbReference type="InterPro" id="IPR008969">
    <property type="entry name" value="CarboxyPept-like_regulatory"/>
</dbReference>
<keyword evidence="18" id="KW-1185">Reference proteome</keyword>
<dbReference type="GO" id="GO:0009279">
    <property type="term" value="C:cell outer membrane"/>
    <property type="evidence" value="ECO:0007669"/>
    <property type="project" value="UniProtKB-SubCell"/>
</dbReference>
<keyword evidence="5 12" id="KW-0812">Transmembrane</keyword>
<evidence type="ECO:0000256" key="11">
    <source>
        <dbReference type="ARBA" id="ARBA00023237"/>
    </source>
</evidence>